<dbReference type="PANTHER" id="PTHR11941:SF45">
    <property type="entry name" value="ENOYL-COA DELTA ISOMERASE 1, MITOCHONDRIAL"/>
    <property type="match status" value="1"/>
</dbReference>
<sequence>MNTLARQLQHPTRTLLLLQRSRYCFNKRGVVQIPNTLFSSSTTNNGNVGNDKLVKTTIEEESAIAKLTLNYPPVNSLSLEMCQAISSALKTIESNYPKVHGLVINSSSPSVFCAGLHLNELHNPDPKHLPAFWYSVQQVFIDLYSSRLATIAAIEGHAPAAGCMLAMSCDYRIMKLPTNGKKSGKIGLNETLLGLAAPPWMGKLMVRTIGNRKTEQSLALGTLYSPNEAFLIGLVDEVVSSEQVVDRAREEAIKWASIHPQGRVASKLLTRKEHIDGLLANRKEDTEMFCSMVQDPILQKNLSVYLESLKK</sequence>
<dbReference type="FunFam" id="3.90.226.10:FF:000034">
    <property type="entry name" value="Enoyl-CoA delta isomerase 1"/>
    <property type="match status" value="1"/>
</dbReference>
<comment type="subcellular location">
    <subcellularLocation>
        <location evidence="1">Mitochondrion matrix</location>
    </subcellularLocation>
</comment>
<evidence type="ECO:0000256" key="9">
    <source>
        <dbReference type="ARBA" id="ARBA00023128"/>
    </source>
</evidence>
<keyword evidence="7" id="KW-0007">Acetylation</keyword>
<keyword evidence="5" id="KW-0276">Fatty acid metabolism</keyword>
<evidence type="ECO:0000256" key="10">
    <source>
        <dbReference type="ARBA" id="ARBA00023235"/>
    </source>
</evidence>
<comment type="pathway">
    <text evidence="2">Lipid metabolism; fatty acid beta-oxidation.</text>
</comment>
<dbReference type="AlphaFoldDB" id="A0A7S2H4R0"/>
<comment type="function">
    <text evidence="15">Key enzyme of fatty acid beta-oxidation. Able to isomerize both 3-cis (3Z) and 3-trans (3E) double bonds into the 2-trans (2E) form in a range of enoyl-CoA species, with a preference for (3Z)-enoyl-CoAs over (3E)-enoyl-CoAs. The catalytic efficiency of this enzyme is not affected by the fatty acyl chain length.</text>
</comment>
<keyword evidence="6" id="KW-0809">Transit peptide</keyword>
<reference evidence="19" key="1">
    <citation type="submission" date="2021-01" db="EMBL/GenBank/DDBJ databases">
        <authorList>
            <person name="Corre E."/>
            <person name="Pelletier E."/>
            <person name="Niang G."/>
            <person name="Scheremetjew M."/>
            <person name="Finn R."/>
            <person name="Kale V."/>
            <person name="Holt S."/>
            <person name="Cochrane G."/>
            <person name="Meng A."/>
            <person name="Brown T."/>
            <person name="Cohen L."/>
        </authorList>
    </citation>
    <scope>NUCLEOTIDE SEQUENCE</scope>
    <source>
        <strain evidence="19">CCMP826</strain>
    </source>
</reference>
<evidence type="ECO:0000256" key="6">
    <source>
        <dbReference type="ARBA" id="ARBA00022946"/>
    </source>
</evidence>
<dbReference type="CDD" id="cd06558">
    <property type="entry name" value="crotonase-like"/>
    <property type="match status" value="1"/>
</dbReference>
<dbReference type="Gene3D" id="6.10.250.170">
    <property type="match status" value="1"/>
</dbReference>
<evidence type="ECO:0000256" key="7">
    <source>
        <dbReference type="ARBA" id="ARBA00022990"/>
    </source>
</evidence>
<dbReference type="EMBL" id="HBGV01005827">
    <property type="protein sequence ID" value="CAD9480424.1"/>
    <property type="molecule type" value="Transcribed_RNA"/>
</dbReference>
<evidence type="ECO:0000256" key="12">
    <source>
        <dbReference type="ARBA" id="ARBA00051293"/>
    </source>
</evidence>
<evidence type="ECO:0000256" key="1">
    <source>
        <dbReference type="ARBA" id="ARBA00004305"/>
    </source>
</evidence>
<dbReference type="GO" id="GO:0005759">
    <property type="term" value="C:mitochondrial matrix"/>
    <property type="evidence" value="ECO:0007669"/>
    <property type="project" value="UniProtKB-SubCell"/>
</dbReference>
<comment type="similarity">
    <text evidence="3 18">Belongs to the enoyl-CoA hydratase/isomerase family.</text>
</comment>
<accession>A0A7S2H4R0</accession>
<evidence type="ECO:0000256" key="4">
    <source>
        <dbReference type="ARBA" id="ARBA00011233"/>
    </source>
</evidence>
<comment type="catalytic activity">
    <reaction evidence="14">
        <text>(3Z)-octenoyl-CoA = (2E)-octenoyl-CoA</text>
        <dbReference type="Rhea" id="RHEA:46044"/>
        <dbReference type="ChEBI" id="CHEBI:62242"/>
        <dbReference type="ChEBI" id="CHEBI:85640"/>
    </reaction>
    <physiologicalReaction direction="left-to-right" evidence="14">
        <dbReference type="Rhea" id="RHEA:46045"/>
    </physiologicalReaction>
</comment>
<evidence type="ECO:0000256" key="16">
    <source>
        <dbReference type="ARBA" id="ARBA00068317"/>
    </source>
</evidence>
<dbReference type="PROSITE" id="PS00166">
    <property type="entry name" value="ENOYL_COA_HYDRATASE"/>
    <property type="match status" value="1"/>
</dbReference>
<evidence type="ECO:0000256" key="11">
    <source>
        <dbReference type="ARBA" id="ARBA00050938"/>
    </source>
</evidence>
<evidence type="ECO:0000256" key="14">
    <source>
        <dbReference type="ARBA" id="ARBA00052542"/>
    </source>
</evidence>
<dbReference type="GO" id="GO:0004165">
    <property type="term" value="F:delta(3)-delta(2)-enoyl-CoA isomerase activity"/>
    <property type="evidence" value="ECO:0007669"/>
    <property type="project" value="UniProtKB-EC"/>
</dbReference>
<dbReference type="Gene3D" id="3.90.226.10">
    <property type="entry name" value="2-enoyl-CoA Hydratase, Chain A, domain 1"/>
    <property type="match status" value="1"/>
</dbReference>
<proteinExistence type="inferred from homology"/>
<keyword evidence="9" id="KW-0496">Mitochondrion</keyword>
<dbReference type="Pfam" id="PF00378">
    <property type="entry name" value="ECH_1"/>
    <property type="match status" value="1"/>
</dbReference>
<name>A0A7S2H4R0_9STRA</name>
<evidence type="ECO:0000256" key="13">
    <source>
        <dbReference type="ARBA" id="ARBA00052376"/>
    </source>
</evidence>
<dbReference type="InterPro" id="IPR018376">
    <property type="entry name" value="Enoyl-CoA_hyd/isom_CS"/>
</dbReference>
<keyword evidence="8" id="KW-0443">Lipid metabolism</keyword>
<dbReference type="SUPFAM" id="SSF52096">
    <property type="entry name" value="ClpP/crotonase"/>
    <property type="match status" value="1"/>
</dbReference>
<dbReference type="InterPro" id="IPR029045">
    <property type="entry name" value="ClpP/crotonase-like_dom_sf"/>
</dbReference>
<evidence type="ECO:0000256" key="8">
    <source>
        <dbReference type="ARBA" id="ARBA00023098"/>
    </source>
</evidence>
<dbReference type="PANTHER" id="PTHR11941">
    <property type="entry name" value="ENOYL-COA HYDRATASE-RELATED"/>
    <property type="match status" value="1"/>
</dbReference>
<organism evidence="19">
    <name type="scientific">Helicotheca tamesis</name>
    <dbReference type="NCBI Taxonomy" id="374047"/>
    <lineage>
        <taxon>Eukaryota</taxon>
        <taxon>Sar</taxon>
        <taxon>Stramenopiles</taxon>
        <taxon>Ochrophyta</taxon>
        <taxon>Bacillariophyta</taxon>
        <taxon>Mediophyceae</taxon>
        <taxon>Lithodesmiophycidae</taxon>
        <taxon>Lithodesmiales</taxon>
        <taxon>Lithodesmiaceae</taxon>
        <taxon>Helicotheca</taxon>
    </lineage>
</organism>
<evidence type="ECO:0000256" key="15">
    <source>
        <dbReference type="ARBA" id="ARBA00056147"/>
    </source>
</evidence>
<keyword evidence="10" id="KW-0413">Isomerase</keyword>
<evidence type="ECO:0000256" key="17">
    <source>
        <dbReference type="ARBA" id="ARBA00083575"/>
    </source>
</evidence>
<evidence type="ECO:0000313" key="19">
    <source>
        <dbReference type="EMBL" id="CAD9480424.1"/>
    </source>
</evidence>
<comment type="catalytic activity">
    <reaction evidence="12">
        <text>(2E)-tetradecenoyl-CoA = (3Z)-tetradecenoyl-CoA</text>
        <dbReference type="Rhea" id="RHEA:29847"/>
        <dbReference type="ChEBI" id="CHEBI:61405"/>
        <dbReference type="ChEBI" id="CHEBI:61968"/>
    </reaction>
    <physiologicalReaction direction="right-to-left" evidence="12">
        <dbReference type="Rhea" id="RHEA:29849"/>
    </physiologicalReaction>
</comment>
<dbReference type="InterPro" id="IPR001753">
    <property type="entry name" value="Enoyl-CoA_hydra/iso"/>
</dbReference>
<evidence type="ECO:0000256" key="3">
    <source>
        <dbReference type="ARBA" id="ARBA00005254"/>
    </source>
</evidence>
<evidence type="ECO:0000256" key="2">
    <source>
        <dbReference type="ARBA" id="ARBA00005005"/>
    </source>
</evidence>
<gene>
    <name evidence="19" type="ORF">HTAM1171_LOCUS3507</name>
</gene>
<comment type="catalytic activity">
    <reaction evidence="13">
        <text>(3Z)-dodecenoyl-CoA = (2E)-dodecenoyl-CoA</text>
        <dbReference type="Rhea" id="RHEA:23716"/>
        <dbReference type="ChEBI" id="CHEBI:57330"/>
        <dbReference type="ChEBI" id="CHEBI:58543"/>
        <dbReference type="EC" id="5.3.3.8"/>
    </reaction>
    <physiologicalReaction direction="left-to-right" evidence="13">
        <dbReference type="Rhea" id="RHEA:23717"/>
    </physiologicalReaction>
</comment>
<dbReference type="GO" id="GO:0006635">
    <property type="term" value="P:fatty acid beta-oxidation"/>
    <property type="evidence" value="ECO:0007669"/>
    <property type="project" value="TreeGrafter"/>
</dbReference>
<evidence type="ECO:0000256" key="5">
    <source>
        <dbReference type="ARBA" id="ARBA00022832"/>
    </source>
</evidence>
<evidence type="ECO:0000256" key="18">
    <source>
        <dbReference type="RuleBase" id="RU003707"/>
    </source>
</evidence>
<comment type="catalytic activity">
    <reaction evidence="11">
        <text>(3Z)-decenoyl-CoA = (2E)-decenoyl-CoA</text>
        <dbReference type="Rhea" id="RHEA:77195"/>
        <dbReference type="ChEBI" id="CHEBI:61406"/>
        <dbReference type="ChEBI" id="CHEBI:195601"/>
    </reaction>
    <physiologicalReaction direction="left-to-right" evidence="11">
        <dbReference type="Rhea" id="RHEA:77196"/>
    </physiologicalReaction>
</comment>
<protein>
    <recommendedName>
        <fullName evidence="16">Enoyl-CoA delta isomerase 1, mitochondrial</fullName>
    </recommendedName>
    <alternativeName>
        <fullName evidence="17">3,2-trans-enoyl-CoA isomerase</fullName>
    </alternativeName>
</protein>
<comment type="subunit">
    <text evidence="4">Homotrimer.</text>
</comment>